<dbReference type="GO" id="GO:0008360">
    <property type="term" value="P:regulation of cell shape"/>
    <property type="evidence" value="ECO:0007669"/>
    <property type="project" value="UniProtKB-KW"/>
</dbReference>
<comment type="similarity">
    <text evidence="2">Belongs to the MreD family.</text>
</comment>
<dbReference type="Pfam" id="PF04093">
    <property type="entry name" value="MreD"/>
    <property type="match status" value="1"/>
</dbReference>
<dbReference type="RefSeq" id="WP_095996637.1">
    <property type="nucleotide sequence ID" value="NZ_NSLI01000001.1"/>
</dbReference>
<name>A0A2A2SJX8_9SPHN</name>
<feature type="transmembrane region" description="Helical" evidence="8">
    <location>
        <begin position="138"/>
        <end position="162"/>
    </location>
</feature>
<comment type="subcellular location">
    <subcellularLocation>
        <location evidence="1">Cell membrane</location>
        <topology evidence="1">Multi-pass membrane protein</topology>
    </subcellularLocation>
</comment>
<evidence type="ECO:0000256" key="7">
    <source>
        <dbReference type="ARBA" id="ARBA00023136"/>
    </source>
</evidence>
<keyword evidence="6 8" id="KW-1133">Transmembrane helix</keyword>
<dbReference type="AlphaFoldDB" id="A0A2A2SJX8"/>
<sequence>MSDHLDFRPFAEPLPPTRARALPWITVMIGSVLQSVPAIATLPLFPPLGLLMLLTWRLLARFSLRPWAAAPLGLFDDLVSGQPLGSAVLLWSSCFLVIEVIEQRVRDRNFWQDWLIAAALVAGVLAAGRLFASPLTAPLAPVLALQIGVSVLCFPLAARLVARVDRRRTRGQF</sequence>
<keyword evidence="7 8" id="KW-0472">Membrane</keyword>
<keyword evidence="3" id="KW-1003">Cell membrane</keyword>
<reference evidence="10" key="1">
    <citation type="submission" date="2017-09" db="EMBL/GenBank/DDBJ databases">
        <authorList>
            <person name="Feng G."/>
            <person name="Zhu H."/>
        </authorList>
    </citation>
    <scope>NUCLEOTIDE SEQUENCE [LARGE SCALE GENOMIC DNA]</scope>
    <source>
        <strain evidence="10">1PNM-20</strain>
    </source>
</reference>
<evidence type="ECO:0000256" key="6">
    <source>
        <dbReference type="ARBA" id="ARBA00022989"/>
    </source>
</evidence>
<gene>
    <name evidence="9" type="ORF">CKY28_01930</name>
</gene>
<evidence type="ECO:0000256" key="4">
    <source>
        <dbReference type="ARBA" id="ARBA00022692"/>
    </source>
</evidence>
<dbReference type="InterPro" id="IPR007227">
    <property type="entry name" value="Cell_shape_determining_MreD"/>
</dbReference>
<feature type="transmembrane region" description="Helical" evidence="8">
    <location>
        <begin position="114"/>
        <end position="132"/>
    </location>
</feature>
<evidence type="ECO:0000256" key="3">
    <source>
        <dbReference type="ARBA" id="ARBA00022475"/>
    </source>
</evidence>
<dbReference type="GO" id="GO:0005886">
    <property type="term" value="C:plasma membrane"/>
    <property type="evidence" value="ECO:0007669"/>
    <property type="project" value="UniProtKB-SubCell"/>
</dbReference>
<evidence type="ECO:0000256" key="1">
    <source>
        <dbReference type="ARBA" id="ARBA00004651"/>
    </source>
</evidence>
<dbReference type="EMBL" id="NSLI01000001">
    <property type="protein sequence ID" value="PAX09529.1"/>
    <property type="molecule type" value="Genomic_DNA"/>
</dbReference>
<evidence type="ECO:0000313" key="9">
    <source>
        <dbReference type="EMBL" id="PAX09529.1"/>
    </source>
</evidence>
<proteinExistence type="inferred from homology"/>
<evidence type="ECO:0000256" key="5">
    <source>
        <dbReference type="ARBA" id="ARBA00022960"/>
    </source>
</evidence>
<keyword evidence="10" id="KW-1185">Reference proteome</keyword>
<protein>
    <submittedName>
        <fullName evidence="9">Rod shape-determining protein MreD</fullName>
    </submittedName>
</protein>
<evidence type="ECO:0000256" key="2">
    <source>
        <dbReference type="ARBA" id="ARBA00007776"/>
    </source>
</evidence>
<comment type="caution">
    <text evidence="9">The sequence shown here is derived from an EMBL/GenBank/DDBJ whole genome shotgun (WGS) entry which is preliminary data.</text>
</comment>
<evidence type="ECO:0000256" key="8">
    <source>
        <dbReference type="SAM" id="Phobius"/>
    </source>
</evidence>
<keyword evidence="4 8" id="KW-0812">Transmembrane</keyword>
<accession>A0A2A2SJX8</accession>
<keyword evidence="5" id="KW-0133">Cell shape</keyword>
<dbReference type="Proteomes" id="UP000218151">
    <property type="component" value="Unassembled WGS sequence"/>
</dbReference>
<evidence type="ECO:0000313" key="10">
    <source>
        <dbReference type="Proteomes" id="UP000218151"/>
    </source>
</evidence>
<organism evidence="9 10">
    <name type="scientific">Sphingomonas lenta</name>
    <dbReference type="NCBI Taxonomy" id="1141887"/>
    <lineage>
        <taxon>Bacteria</taxon>
        <taxon>Pseudomonadati</taxon>
        <taxon>Pseudomonadota</taxon>
        <taxon>Alphaproteobacteria</taxon>
        <taxon>Sphingomonadales</taxon>
        <taxon>Sphingomonadaceae</taxon>
        <taxon>Sphingomonas</taxon>
    </lineage>
</organism>